<gene>
    <name evidence="12" type="ORF">MCHLO_07011</name>
</gene>
<evidence type="ECO:0000256" key="9">
    <source>
        <dbReference type="ARBA" id="ARBA00042761"/>
    </source>
</evidence>
<keyword evidence="4" id="KW-0378">Hydrolase</keyword>
<evidence type="ECO:0000313" key="12">
    <source>
        <dbReference type="EMBL" id="GAT49718.1"/>
    </source>
</evidence>
<evidence type="ECO:0000256" key="7">
    <source>
        <dbReference type="ARBA" id="ARBA00023242"/>
    </source>
</evidence>
<evidence type="ECO:0000256" key="10">
    <source>
        <dbReference type="SAM" id="MobiDB-lite"/>
    </source>
</evidence>
<evidence type="ECO:0000256" key="4">
    <source>
        <dbReference type="ARBA" id="ARBA00022801"/>
    </source>
</evidence>
<name>A0ABQ0LF26_MYCCL</name>
<sequence>MSTANGQPPSEQQKPPLPTTPYSWSTINPTMRQFYLTDATQAERALATFPGPICGVDIEWRPNYVKGQVENPVALLQLSNADTILLLHLHHMKCIPAGLQMFLEDPNILKAGVGIQGDAKKLYKDYGLNMIGCLDLALLARSVDNPRWKGKYSEPLGLARLIAAYEDLLLVKGKVTRSNWEKKLDSTQLEYASNGSVPLIACFQRLTTGEDCHAGYILARRLGSMINDLPSPLNPRCYSFDSLEGNFVERGSRRVWTPSNPDYDPGPPPPPREPKKPQKERPRKASETSATQSGPAFVERPRVIDPSRSARPQKRPAPAQTSLPSRPSGSLVGGPGRRTLGTA</sequence>
<evidence type="ECO:0000256" key="8">
    <source>
        <dbReference type="ARBA" id="ARBA00040531"/>
    </source>
</evidence>
<keyword evidence="5" id="KW-0269">Exonuclease</keyword>
<dbReference type="PANTHER" id="PTHR13620:SF109">
    <property type="entry name" value="3'-5' EXONUCLEASE"/>
    <property type="match status" value="1"/>
</dbReference>
<dbReference type="Proteomes" id="UP000815677">
    <property type="component" value="Unassembled WGS sequence"/>
</dbReference>
<dbReference type="Pfam" id="PF01612">
    <property type="entry name" value="DNA_pol_A_exo1"/>
    <property type="match status" value="1"/>
</dbReference>
<proteinExistence type="predicted"/>
<keyword evidence="6" id="KW-0460">Magnesium</keyword>
<keyword evidence="13" id="KW-1185">Reference proteome</keyword>
<dbReference type="InterPro" id="IPR002562">
    <property type="entry name" value="3'-5'_exonuclease_dom"/>
</dbReference>
<feature type="region of interest" description="Disordered" evidence="10">
    <location>
        <begin position="1"/>
        <end position="23"/>
    </location>
</feature>
<feature type="compositionally biased region" description="Basic and acidic residues" evidence="10">
    <location>
        <begin position="272"/>
        <end position="286"/>
    </location>
</feature>
<evidence type="ECO:0000313" key="13">
    <source>
        <dbReference type="Proteomes" id="UP000815677"/>
    </source>
</evidence>
<evidence type="ECO:0000256" key="5">
    <source>
        <dbReference type="ARBA" id="ARBA00022839"/>
    </source>
</evidence>
<keyword evidence="3" id="KW-0479">Metal-binding</keyword>
<dbReference type="EMBL" id="DF845807">
    <property type="protein sequence ID" value="GAT49718.1"/>
    <property type="molecule type" value="Genomic_DNA"/>
</dbReference>
<feature type="compositionally biased region" description="Polar residues" evidence="10">
    <location>
        <begin position="1"/>
        <end position="13"/>
    </location>
</feature>
<evidence type="ECO:0000256" key="3">
    <source>
        <dbReference type="ARBA" id="ARBA00022723"/>
    </source>
</evidence>
<dbReference type="PANTHER" id="PTHR13620">
    <property type="entry name" value="3-5 EXONUCLEASE"/>
    <property type="match status" value="1"/>
</dbReference>
<keyword evidence="2" id="KW-0540">Nuclease</keyword>
<evidence type="ECO:0000259" key="11">
    <source>
        <dbReference type="SMART" id="SM00474"/>
    </source>
</evidence>
<evidence type="ECO:0000256" key="6">
    <source>
        <dbReference type="ARBA" id="ARBA00022842"/>
    </source>
</evidence>
<dbReference type="InterPro" id="IPR051132">
    <property type="entry name" value="3-5_Exonuclease_domain"/>
</dbReference>
<dbReference type="CDD" id="cd06141">
    <property type="entry name" value="WRN_exo"/>
    <property type="match status" value="1"/>
</dbReference>
<feature type="domain" description="3'-5' exonuclease" evidence="11">
    <location>
        <begin position="33"/>
        <end position="211"/>
    </location>
</feature>
<evidence type="ECO:0000256" key="1">
    <source>
        <dbReference type="ARBA" id="ARBA00004123"/>
    </source>
</evidence>
<reference evidence="12" key="1">
    <citation type="submission" date="2014-09" db="EMBL/GenBank/DDBJ databases">
        <title>Genome sequence of the luminous mushroom Mycena chlorophos for searching fungal bioluminescence genes.</title>
        <authorList>
            <person name="Tanaka Y."/>
            <person name="Kasuga D."/>
            <person name="Oba Y."/>
            <person name="Hase S."/>
            <person name="Sato K."/>
            <person name="Oba Y."/>
            <person name="Sakakibara Y."/>
        </authorList>
    </citation>
    <scope>NUCLEOTIDE SEQUENCE</scope>
</reference>
<dbReference type="InterPro" id="IPR036397">
    <property type="entry name" value="RNaseH_sf"/>
</dbReference>
<evidence type="ECO:0000256" key="2">
    <source>
        <dbReference type="ARBA" id="ARBA00022722"/>
    </source>
</evidence>
<organism evidence="12 13">
    <name type="scientific">Mycena chlorophos</name>
    <name type="common">Agaric fungus</name>
    <name type="synonym">Agaricus chlorophos</name>
    <dbReference type="NCBI Taxonomy" id="658473"/>
    <lineage>
        <taxon>Eukaryota</taxon>
        <taxon>Fungi</taxon>
        <taxon>Dikarya</taxon>
        <taxon>Basidiomycota</taxon>
        <taxon>Agaricomycotina</taxon>
        <taxon>Agaricomycetes</taxon>
        <taxon>Agaricomycetidae</taxon>
        <taxon>Agaricales</taxon>
        <taxon>Marasmiineae</taxon>
        <taxon>Mycenaceae</taxon>
        <taxon>Mycena</taxon>
    </lineage>
</organism>
<dbReference type="SUPFAM" id="SSF53098">
    <property type="entry name" value="Ribonuclease H-like"/>
    <property type="match status" value="1"/>
</dbReference>
<accession>A0ABQ0LF26</accession>
<dbReference type="Gene3D" id="3.30.420.10">
    <property type="entry name" value="Ribonuclease H-like superfamily/Ribonuclease H"/>
    <property type="match status" value="1"/>
</dbReference>
<feature type="region of interest" description="Disordered" evidence="10">
    <location>
        <begin position="251"/>
        <end position="343"/>
    </location>
</feature>
<feature type="compositionally biased region" description="Polar residues" evidence="10">
    <location>
        <begin position="319"/>
        <end position="328"/>
    </location>
</feature>
<comment type="subcellular location">
    <subcellularLocation>
        <location evidence="1">Nucleus</location>
    </subcellularLocation>
</comment>
<keyword evidence="7" id="KW-0539">Nucleus</keyword>
<dbReference type="InterPro" id="IPR012337">
    <property type="entry name" value="RNaseH-like_sf"/>
</dbReference>
<protein>
    <recommendedName>
        <fullName evidence="8">3'-5' exonuclease</fullName>
    </recommendedName>
    <alternativeName>
        <fullName evidence="9">Werner Syndrome-like exonuclease</fullName>
    </alternativeName>
</protein>
<dbReference type="SMART" id="SM00474">
    <property type="entry name" value="35EXOc"/>
    <property type="match status" value="1"/>
</dbReference>